<gene>
    <name evidence="3" type="ORF">GIY30_14450</name>
</gene>
<dbReference type="SUPFAM" id="SSF53474">
    <property type="entry name" value="alpha/beta-Hydrolases"/>
    <property type="match status" value="1"/>
</dbReference>
<protein>
    <submittedName>
        <fullName evidence="3">PE-PPE domain-containing protein</fullName>
    </submittedName>
</protein>
<dbReference type="InterPro" id="IPR000675">
    <property type="entry name" value="Cutinase/axe"/>
</dbReference>
<dbReference type="Pfam" id="PF08237">
    <property type="entry name" value="PE-PPE"/>
    <property type="match status" value="1"/>
</dbReference>
<dbReference type="SMART" id="SM01110">
    <property type="entry name" value="Cutinase"/>
    <property type="match status" value="1"/>
</dbReference>
<dbReference type="Gene3D" id="3.40.50.1820">
    <property type="entry name" value="alpha/beta hydrolase"/>
    <property type="match status" value="1"/>
</dbReference>
<dbReference type="EMBL" id="WMBR01000003">
    <property type="protein sequence ID" value="MXP22542.1"/>
    <property type="molecule type" value="Genomic_DNA"/>
</dbReference>
<proteinExistence type="predicted"/>
<keyword evidence="4" id="KW-1185">Reference proteome</keyword>
<dbReference type="Proteomes" id="UP000475545">
    <property type="component" value="Unassembled WGS sequence"/>
</dbReference>
<name>A0A6L7GSN1_9ACTN</name>
<dbReference type="AlphaFoldDB" id="A0A6L7GSN1"/>
<comment type="caution">
    <text evidence="3">The sequence shown here is derived from an EMBL/GenBank/DDBJ whole genome shotgun (WGS) entry which is preliminary data.</text>
</comment>
<evidence type="ECO:0000313" key="4">
    <source>
        <dbReference type="Proteomes" id="UP000475545"/>
    </source>
</evidence>
<evidence type="ECO:0000259" key="2">
    <source>
        <dbReference type="Pfam" id="PF08237"/>
    </source>
</evidence>
<feature type="domain" description="PE-PPE" evidence="2">
    <location>
        <begin position="54"/>
        <end position="138"/>
    </location>
</feature>
<dbReference type="RefSeq" id="WP_160902675.1">
    <property type="nucleotide sequence ID" value="NZ_CP102850.1"/>
</dbReference>
<evidence type="ECO:0000256" key="1">
    <source>
        <dbReference type="ARBA" id="ARBA00022801"/>
    </source>
</evidence>
<evidence type="ECO:0000313" key="3">
    <source>
        <dbReference type="EMBL" id="MXP22542.1"/>
    </source>
</evidence>
<dbReference type="InterPro" id="IPR029058">
    <property type="entry name" value="AB_hydrolase_fold"/>
</dbReference>
<keyword evidence="1" id="KW-0378">Hydrolase</keyword>
<dbReference type="InterPro" id="IPR013228">
    <property type="entry name" value="PE-PPE_C"/>
</dbReference>
<accession>A0A6L7GSN1</accession>
<reference evidence="3 4" key="1">
    <citation type="submission" date="2019-11" db="EMBL/GenBank/DDBJ databases">
        <title>Gordonia sp. nov., a novel actinobacterium isolated from mangrove soil in Hainan.</title>
        <authorList>
            <person name="Huang X."/>
            <person name="Xie Y."/>
            <person name="Chu X."/>
            <person name="Xiao K."/>
        </authorList>
    </citation>
    <scope>NUCLEOTIDE SEQUENCE [LARGE SCALE GENOMIC DNA]</scope>
    <source>
        <strain evidence="3 4">HNM0687</strain>
    </source>
</reference>
<sequence>MGGLTDEIGRTERRVTLLVVGGTGESFADDPRTEVSGLLAGVTAGLDERFRSRWVGYPASYGPAPELGGISYQRSVRTGIDNLSAVVTHTDGPVALIGYSQGAVVIRHTLRALADAGHPVMERVLAVGLVADPHQPPGAVPGCDGWGVAGPGPELPRGVDAFWVGAPEDMICNASADSFVRDVADITPAFAIGHWHEWLSQVWRMLRNNAFQNAQRTSPGLRQSVRDCARLVAAVREVLGYLPSTMRWGAFVVRNRRGGRHTSYAREPYRRHSLTDPFTTGCEALAAWLQVCATFSAVGEAYEAGLRDRVA</sequence>
<organism evidence="3 4">
    <name type="scientific">Gordonia mangrovi</name>
    <dbReference type="NCBI Taxonomy" id="2665643"/>
    <lineage>
        <taxon>Bacteria</taxon>
        <taxon>Bacillati</taxon>
        <taxon>Actinomycetota</taxon>
        <taxon>Actinomycetes</taxon>
        <taxon>Mycobacteriales</taxon>
        <taxon>Gordoniaceae</taxon>
        <taxon>Gordonia</taxon>
    </lineage>
</organism>
<dbReference type="GO" id="GO:0016787">
    <property type="term" value="F:hydrolase activity"/>
    <property type="evidence" value="ECO:0007669"/>
    <property type="project" value="UniProtKB-KW"/>
</dbReference>